<dbReference type="NCBIfam" id="TIGR01205">
    <property type="entry name" value="D_ala_D_alaTIGR"/>
    <property type="match status" value="1"/>
</dbReference>
<dbReference type="PANTHER" id="PTHR23132">
    <property type="entry name" value="D-ALANINE--D-ALANINE LIGASE"/>
    <property type="match status" value="1"/>
</dbReference>
<dbReference type="GO" id="GO:0046872">
    <property type="term" value="F:metal ion binding"/>
    <property type="evidence" value="ECO:0007669"/>
    <property type="project" value="UniProtKB-KW"/>
</dbReference>
<dbReference type="HAMAP" id="MF_00047">
    <property type="entry name" value="Dala_Dala_lig"/>
    <property type="match status" value="1"/>
</dbReference>
<keyword evidence="10" id="KW-0067">ATP-binding</keyword>
<dbReference type="Gene3D" id="3.30.1490.20">
    <property type="entry name" value="ATP-grasp fold, A domain"/>
    <property type="match status" value="1"/>
</dbReference>
<evidence type="ECO:0000256" key="5">
    <source>
        <dbReference type="ARBA" id="ARBA00010871"/>
    </source>
</evidence>
<dbReference type="GO" id="GO:0009252">
    <property type="term" value="P:peptidoglycan biosynthetic process"/>
    <property type="evidence" value="ECO:0007669"/>
    <property type="project" value="UniProtKB-KW"/>
</dbReference>
<dbReference type="GO" id="GO:0005829">
    <property type="term" value="C:cytosol"/>
    <property type="evidence" value="ECO:0007669"/>
    <property type="project" value="TreeGrafter"/>
</dbReference>
<dbReference type="PANTHER" id="PTHR23132:SF25">
    <property type="entry name" value="D-ALANINE--D-ALANINE LIGASE A"/>
    <property type="match status" value="1"/>
</dbReference>
<evidence type="ECO:0000259" key="17">
    <source>
        <dbReference type="PROSITE" id="PS50975"/>
    </source>
</evidence>
<dbReference type="PIRSF" id="PIRSF039102">
    <property type="entry name" value="Ddl/VanB"/>
    <property type="match status" value="1"/>
</dbReference>
<reference evidence="18" key="1">
    <citation type="submission" date="2020-05" db="EMBL/GenBank/DDBJ databases">
        <authorList>
            <person name="Chiriac C."/>
            <person name="Salcher M."/>
            <person name="Ghai R."/>
            <person name="Kavagutti S V."/>
        </authorList>
    </citation>
    <scope>NUCLEOTIDE SEQUENCE</scope>
</reference>
<keyword evidence="7" id="KW-0436">Ligase</keyword>
<dbReference type="FunFam" id="3.30.470.20:FF:000008">
    <property type="entry name" value="D-alanine--D-alanine ligase"/>
    <property type="match status" value="1"/>
</dbReference>
<dbReference type="InterPro" id="IPR016185">
    <property type="entry name" value="PreATP-grasp_dom_sf"/>
</dbReference>
<dbReference type="AlphaFoldDB" id="A0A6J7D661"/>
<evidence type="ECO:0000256" key="16">
    <source>
        <dbReference type="ARBA" id="ARBA00060592"/>
    </source>
</evidence>
<protein>
    <submittedName>
        <fullName evidence="18">Unannotated protein</fullName>
    </submittedName>
</protein>
<comment type="similarity">
    <text evidence="5">Belongs to the D-alanine--D-alanine ligase family.</text>
</comment>
<evidence type="ECO:0000256" key="12">
    <source>
        <dbReference type="ARBA" id="ARBA00022960"/>
    </source>
</evidence>
<dbReference type="InterPro" id="IPR013815">
    <property type="entry name" value="ATP_grasp_subdomain_1"/>
</dbReference>
<comment type="cofactor">
    <cofactor evidence="1">
        <name>Mn(2+)</name>
        <dbReference type="ChEBI" id="CHEBI:29035"/>
    </cofactor>
</comment>
<organism evidence="18">
    <name type="scientific">freshwater metagenome</name>
    <dbReference type="NCBI Taxonomy" id="449393"/>
    <lineage>
        <taxon>unclassified sequences</taxon>
        <taxon>metagenomes</taxon>
        <taxon>ecological metagenomes</taxon>
    </lineage>
</organism>
<dbReference type="GO" id="GO:0071555">
    <property type="term" value="P:cell wall organization"/>
    <property type="evidence" value="ECO:0007669"/>
    <property type="project" value="UniProtKB-KW"/>
</dbReference>
<dbReference type="InterPro" id="IPR011095">
    <property type="entry name" value="Dala_Dala_lig_C"/>
</dbReference>
<dbReference type="NCBIfam" id="NF002378">
    <property type="entry name" value="PRK01372.1"/>
    <property type="match status" value="1"/>
</dbReference>
<comment type="subcellular location">
    <subcellularLocation>
        <location evidence="3">Cytoplasm</location>
    </subcellularLocation>
</comment>
<keyword evidence="14" id="KW-0464">Manganese</keyword>
<evidence type="ECO:0000256" key="10">
    <source>
        <dbReference type="ARBA" id="ARBA00022840"/>
    </source>
</evidence>
<dbReference type="GO" id="GO:0008360">
    <property type="term" value="P:regulation of cell shape"/>
    <property type="evidence" value="ECO:0007669"/>
    <property type="project" value="UniProtKB-KW"/>
</dbReference>
<evidence type="ECO:0000256" key="14">
    <source>
        <dbReference type="ARBA" id="ARBA00023211"/>
    </source>
</evidence>
<dbReference type="EMBL" id="CAFBLM010000013">
    <property type="protein sequence ID" value="CAB4864464.1"/>
    <property type="molecule type" value="Genomic_DNA"/>
</dbReference>
<evidence type="ECO:0000256" key="9">
    <source>
        <dbReference type="ARBA" id="ARBA00022741"/>
    </source>
</evidence>
<feature type="domain" description="ATP-grasp" evidence="17">
    <location>
        <begin position="161"/>
        <end position="371"/>
    </location>
</feature>
<comment type="pathway">
    <text evidence="16">Glycan biosynthesis.</text>
</comment>
<dbReference type="Pfam" id="PF01820">
    <property type="entry name" value="Dala_Dala_lig_N"/>
    <property type="match status" value="1"/>
</dbReference>
<evidence type="ECO:0000256" key="1">
    <source>
        <dbReference type="ARBA" id="ARBA00001936"/>
    </source>
</evidence>
<dbReference type="GO" id="GO:0008716">
    <property type="term" value="F:D-alanine-D-alanine ligase activity"/>
    <property type="evidence" value="ECO:0007669"/>
    <property type="project" value="InterPro"/>
</dbReference>
<dbReference type="InterPro" id="IPR005905">
    <property type="entry name" value="D_ala_D_ala"/>
</dbReference>
<evidence type="ECO:0000256" key="8">
    <source>
        <dbReference type="ARBA" id="ARBA00022723"/>
    </source>
</evidence>
<keyword evidence="15" id="KW-0961">Cell wall biogenesis/degradation</keyword>
<comment type="pathway">
    <text evidence="4">Cell wall biogenesis; peptidoglycan biosynthesis.</text>
</comment>
<gene>
    <name evidence="18" type="ORF">UFOPK3401_00440</name>
</gene>
<dbReference type="NCBIfam" id="NF002528">
    <property type="entry name" value="PRK01966.1-4"/>
    <property type="match status" value="1"/>
</dbReference>
<keyword evidence="13" id="KW-0573">Peptidoglycan synthesis</keyword>
<evidence type="ECO:0000256" key="11">
    <source>
        <dbReference type="ARBA" id="ARBA00022842"/>
    </source>
</evidence>
<dbReference type="Gene3D" id="3.40.50.20">
    <property type="match status" value="1"/>
</dbReference>
<evidence type="ECO:0000256" key="15">
    <source>
        <dbReference type="ARBA" id="ARBA00023316"/>
    </source>
</evidence>
<dbReference type="SUPFAM" id="SSF56059">
    <property type="entry name" value="Glutathione synthetase ATP-binding domain-like"/>
    <property type="match status" value="1"/>
</dbReference>
<keyword evidence="12" id="KW-0133">Cell shape</keyword>
<keyword evidence="8" id="KW-0479">Metal-binding</keyword>
<keyword evidence="11" id="KW-0460">Magnesium</keyword>
<dbReference type="Gene3D" id="3.30.470.20">
    <property type="entry name" value="ATP-grasp fold, B domain"/>
    <property type="match status" value="1"/>
</dbReference>
<evidence type="ECO:0000256" key="2">
    <source>
        <dbReference type="ARBA" id="ARBA00001946"/>
    </source>
</evidence>
<evidence type="ECO:0000256" key="7">
    <source>
        <dbReference type="ARBA" id="ARBA00022598"/>
    </source>
</evidence>
<sequence>MSNLQSFSDDDLGGAHGPNRVVLLYGGRSSEHAISCVSAAAVLRALDHQRWDVLAVGITPAGQWLLTSADPDQIAPAGVSLPSVQSGEPVVLMPGDDGAHLFKVGEHLSQDLGLVDVVFPLLHGPWGEDGSVQGLLETMHVGFVGSGVLSSAIAMDKAAMKMALSAHGIPVGPYEVVHDGEWRLGPSRVAARLEFALELPVFVKPARAGSSIGISKVNQWHELEQAMELARLHDPKVIVEQSVPGREIECGVLGAPRDQRAKASALAEIVLSPDREFYDFESKYLNDAATLVVPADLPPESAEQIRDIAVRSFEALECEGLARVDFFLADNGSIVVNEVNTMPGFTPTSMYPRMWAEFGVQYSALIDTLLELALNRERGLR</sequence>
<evidence type="ECO:0000256" key="6">
    <source>
        <dbReference type="ARBA" id="ARBA00022490"/>
    </source>
</evidence>
<accession>A0A6J7D661</accession>
<evidence type="ECO:0000313" key="18">
    <source>
        <dbReference type="EMBL" id="CAB4864464.1"/>
    </source>
</evidence>
<dbReference type="Pfam" id="PF07478">
    <property type="entry name" value="Dala_Dala_lig_C"/>
    <property type="match status" value="1"/>
</dbReference>
<dbReference type="PROSITE" id="PS00844">
    <property type="entry name" value="DALA_DALA_LIGASE_2"/>
    <property type="match status" value="1"/>
</dbReference>
<dbReference type="SUPFAM" id="SSF52440">
    <property type="entry name" value="PreATP-grasp domain"/>
    <property type="match status" value="1"/>
</dbReference>
<proteinExistence type="inferred from homology"/>
<keyword evidence="9" id="KW-0547">Nucleotide-binding</keyword>
<evidence type="ECO:0000256" key="13">
    <source>
        <dbReference type="ARBA" id="ARBA00022984"/>
    </source>
</evidence>
<dbReference type="PROSITE" id="PS50975">
    <property type="entry name" value="ATP_GRASP"/>
    <property type="match status" value="1"/>
</dbReference>
<name>A0A6J7D661_9ZZZZ</name>
<dbReference type="InterPro" id="IPR000291">
    <property type="entry name" value="D-Ala_lig_Van_CS"/>
</dbReference>
<dbReference type="InterPro" id="IPR011761">
    <property type="entry name" value="ATP-grasp"/>
</dbReference>
<comment type="cofactor">
    <cofactor evidence="2">
        <name>Mg(2+)</name>
        <dbReference type="ChEBI" id="CHEBI:18420"/>
    </cofactor>
</comment>
<evidence type="ECO:0000256" key="4">
    <source>
        <dbReference type="ARBA" id="ARBA00004752"/>
    </source>
</evidence>
<evidence type="ECO:0000256" key="3">
    <source>
        <dbReference type="ARBA" id="ARBA00004496"/>
    </source>
</evidence>
<keyword evidence="6" id="KW-0963">Cytoplasm</keyword>
<dbReference type="FunFam" id="3.30.1490.20:FF:000007">
    <property type="entry name" value="D-alanine--D-alanine ligase"/>
    <property type="match status" value="1"/>
</dbReference>
<dbReference type="GO" id="GO:0005524">
    <property type="term" value="F:ATP binding"/>
    <property type="evidence" value="ECO:0007669"/>
    <property type="project" value="UniProtKB-KW"/>
</dbReference>
<dbReference type="PROSITE" id="PS00843">
    <property type="entry name" value="DALA_DALA_LIGASE_1"/>
    <property type="match status" value="1"/>
</dbReference>
<dbReference type="InterPro" id="IPR011127">
    <property type="entry name" value="Dala_Dala_lig_N"/>
</dbReference>